<keyword evidence="5" id="KW-1185">Reference proteome</keyword>
<feature type="domain" description="RRM" evidence="3">
    <location>
        <begin position="107"/>
        <end position="184"/>
    </location>
</feature>
<accession>A0AAV1E1L5</accession>
<name>A0AAV1E1L5_OLDCO</name>
<dbReference type="Proteomes" id="UP001161247">
    <property type="component" value="Chromosome 7"/>
</dbReference>
<dbReference type="SUPFAM" id="SSF54928">
    <property type="entry name" value="RNA-binding domain, RBD"/>
    <property type="match status" value="1"/>
</dbReference>
<evidence type="ECO:0000259" key="3">
    <source>
        <dbReference type="PROSITE" id="PS50102"/>
    </source>
</evidence>
<feature type="region of interest" description="Disordered" evidence="2">
    <location>
        <begin position="44"/>
        <end position="91"/>
    </location>
</feature>
<proteinExistence type="predicted"/>
<evidence type="ECO:0000256" key="1">
    <source>
        <dbReference type="PROSITE-ProRule" id="PRU00176"/>
    </source>
</evidence>
<sequence>MFRQLPQLRILSLEVGKISYAPVVAKEGKAAPSVGHKIIRVAPSTNQQPKTLVPSSNNQQPTSNIANGAKERTSKTNIAKGAKERTSKTNAASIGMNKMATEDSRATLIYIENRPTDIAKDELAQAVKVFGVARPSGIQIRTYRVDGFCYGFVEFESEASAKSAVEARKLSIRGFDARISLKKYGTIGGTGGEFRSRNFKGQEKGEIPSNRSSRDDNGGRGYDGQNQEFSERNSGSRDGSAYGGEGHPKNSGRNGGQRKNGQVAAKA</sequence>
<dbReference type="InterPro" id="IPR035979">
    <property type="entry name" value="RBD_domain_sf"/>
</dbReference>
<keyword evidence="1" id="KW-0694">RNA-binding</keyword>
<dbReference type="PANTHER" id="PTHR10693">
    <property type="entry name" value="RAS GTPASE-ACTIVATING PROTEIN-BINDING PROTEIN"/>
    <property type="match status" value="1"/>
</dbReference>
<dbReference type="CDD" id="cd00590">
    <property type="entry name" value="RRM_SF"/>
    <property type="match status" value="1"/>
</dbReference>
<dbReference type="Pfam" id="PF00076">
    <property type="entry name" value="RRM_1"/>
    <property type="match status" value="1"/>
</dbReference>
<dbReference type="GO" id="GO:1990904">
    <property type="term" value="C:ribonucleoprotein complex"/>
    <property type="evidence" value="ECO:0007669"/>
    <property type="project" value="TreeGrafter"/>
</dbReference>
<gene>
    <name evidence="4" type="ORF">OLC1_LOCUS19949</name>
</gene>
<dbReference type="Gene3D" id="3.30.70.330">
    <property type="match status" value="1"/>
</dbReference>
<dbReference type="InterPro" id="IPR012677">
    <property type="entry name" value="Nucleotide-bd_a/b_plait_sf"/>
</dbReference>
<dbReference type="InterPro" id="IPR039539">
    <property type="entry name" value="Ras_GTPase_bind_prot"/>
</dbReference>
<dbReference type="AlphaFoldDB" id="A0AAV1E1L5"/>
<dbReference type="InterPro" id="IPR000504">
    <property type="entry name" value="RRM_dom"/>
</dbReference>
<dbReference type="PANTHER" id="PTHR10693:SF70">
    <property type="entry name" value="NUCLEOTIDE-BINDING ALPHA-BETA PLAIT DOMAIN, NTF2-LIKE DOMAIN PROTEIN-RELATED"/>
    <property type="match status" value="1"/>
</dbReference>
<feature type="region of interest" description="Disordered" evidence="2">
    <location>
        <begin position="192"/>
        <end position="267"/>
    </location>
</feature>
<evidence type="ECO:0000256" key="2">
    <source>
        <dbReference type="SAM" id="MobiDB-lite"/>
    </source>
</evidence>
<dbReference type="EMBL" id="OX459124">
    <property type="protein sequence ID" value="CAI9112833.1"/>
    <property type="molecule type" value="Genomic_DNA"/>
</dbReference>
<feature type="compositionally biased region" description="Polar residues" evidence="2">
    <location>
        <begin position="44"/>
        <end position="66"/>
    </location>
</feature>
<reference evidence="4" key="1">
    <citation type="submission" date="2023-03" db="EMBL/GenBank/DDBJ databases">
        <authorList>
            <person name="Julca I."/>
        </authorList>
    </citation>
    <scope>NUCLEOTIDE SEQUENCE</scope>
</reference>
<feature type="compositionally biased region" description="Basic and acidic residues" evidence="2">
    <location>
        <begin position="194"/>
        <end position="218"/>
    </location>
</feature>
<evidence type="ECO:0000313" key="5">
    <source>
        <dbReference type="Proteomes" id="UP001161247"/>
    </source>
</evidence>
<organism evidence="4 5">
    <name type="scientific">Oldenlandia corymbosa var. corymbosa</name>
    <dbReference type="NCBI Taxonomy" id="529605"/>
    <lineage>
        <taxon>Eukaryota</taxon>
        <taxon>Viridiplantae</taxon>
        <taxon>Streptophyta</taxon>
        <taxon>Embryophyta</taxon>
        <taxon>Tracheophyta</taxon>
        <taxon>Spermatophyta</taxon>
        <taxon>Magnoliopsida</taxon>
        <taxon>eudicotyledons</taxon>
        <taxon>Gunneridae</taxon>
        <taxon>Pentapetalae</taxon>
        <taxon>asterids</taxon>
        <taxon>lamiids</taxon>
        <taxon>Gentianales</taxon>
        <taxon>Rubiaceae</taxon>
        <taxon>Rubioideae</taxon>
        <taxon>Spermacoceae</taxon>
        <taxon>Hedyotis-Oldenlandia complex</taxon>
        <taxon>Oldenlandia</taxon>
    </lineage>
</organism>
<dbReference type="PROSITE" id="PS50102">
    <property type="entry name" value="RRM"/>
    <property type="match status" value="1"/>
</dbReference>
<evidence type="ECO:0000313" key="4">
    <source>
        <dbReference type="EMBL" id="CAI9112833.1"/>
    </source>
</evidence>
<dbReference type="GO" id="GO:0005829">
    <property type="term" value="C:cytosol"/>
    <property type="evidence" value="ECO:0007669"/>
    <property type="project" value="TreeGrafter"/>
</dbReference>
<protein>
    <submittedName>
        <fullName evidence="4">OLC1v1013327C1</fullName>
    </submittedName>
</protein>
<dbReference type="GO" id="GO:0003729">
    <property type="term" value="F:mRNA binding"/>
    <property type="evidence" value="ECO:0007669"/>
    <property type="project" value="TreeGrafter"/>
</dbReference>